<comment type="subunit">
    <text evidence="11">The RNAP catalytic core consists of 2 alpha, 1 beta, 1 beta' and 1 omega subunit. When a sigma factor is associated with the core the holoenzyme is formed, which can initiate transcription.</text>
</comment>
<comment type="catalytic activity">
    <reaction evidence="10 11">
        <text>RNA(n) + a ribonucleoside 5'-triphosphate = RNA(n+1) + diphosphate</text>
        <dbReference type="Rhea" id="RHEA:21248"/>
        <dbReference type="Rhea" id="RHEA-COMP:14527"/>
        <dbReference type="Rhea" id="RHEA-COMP:17342"/>
        <dbReference type="ChEBI" id="CHEBI:33019"/>
        <dbReference type="ChEBI" id="CHEBI:61557"/>
        <dbReference type="ChEBI" id="CHEBI:140395"/>
        <dbReference type="EC" id="2.7.7.6"/>
    </reaction>
</comment>
<dbReference type="InterPro" id="IPR003716">
    <property type="entry name" value="DNA-dir_RNA_pol_omega"/>
</dbReference>
<evidence type="ECO:0000256" key="1">
    <source>
        <dbReference type="ARBA" id="ARBA00006711"/>
    </source>
</evidence>
<dbReference type="PANTHER" id="PTHR34476">
    <property type="entry name" value="DNA-DIRECTED RNA POLYMERASE SUBUNIT OMEGA"/>
    <property type="match status" value="1"/>
</dbReference>
<comment type="caution">
    <text evidence="13">The sequence shown here is derived from an EMBL/GenBank/DDBJ whole genome shotgun (WGS) entry which is preliminary data.</text>
</comment>
<evidence type="ECO:0000256" key="7">
    <source>
        <dbReference type="ARBA" id="ARBA00023163"/>
    </source>
</evidence>
<dbReference type="EMBL" id="QEXV01000002">
    <property type="protein sequence ID" value="PWE17957.1"/>
    <property type="molecule type" value="Genomic_DNA"/>
</dbReference>
<dbReference type="GO" id="GO:0003677">
    <property type="term" value="F:DNA binding"/>
    <property type="evidence" value="ECO:0007669"/>
    <property type="project" value="UniProtKB-UniRule"/>
</dbReference>
<evidence type="ECO:0000256" key="5">
    <source>
        <dbReference type="ARBA" id="ARBA00022679"/>
    </source>
</evidence>
<dbReference type="RefSeq" id="WP_109252311.1">
    <property type="nucleotide sequence ID" value="NZ_QEXV01000002.1"/>
</dbReference>
<evidence type="ECO:0000256" key="9">
    <source>
        <dbReference type="ARBA" id="ARBA00030998"/>
    </source>
</evidence>
<evidence type="ECO:0000256" key="10">
    <source>
        <dbReference type="ARBA" id="ARBA00048552"/>
    </source>
</evidence>
<name>A0A2U2BVD8_9PROT</name>
<dbReference type="InterPro" id="IPR006110">
    <property type="entry name" value="Pol_omega/Rpo6/RPB6"/>
</dbReference>
<feature type="region of interest" description="Disordered" evidence="12">
    <location>
        <begin position="72"/>
        <end position="122"/>
    </location>
</feature>
<gene>
    <name evidence="11" type="primary">rpoZ</name>
    <name evidence="13" type="ORF">DDZ18_05115</name>
</gene>
<evidence type="ECO:0000256" key="8">
    <source>
        <dbReference type="ARBA" id="ARBA00029924"/>
    </source>
</evidence>
<feature type="compositionally biased region" description="Basic and acidic residues" evidence="12">
    <location>
        <begin position="111"/>
        <end position="122"/>
    </location>
</feature>
<dbReference type="PANTHER" id="PTHR34476:SF1">
    <property type="entry name" value="DNA-DIRECTED RNA POLYMERASE SUBUNIT OMEGA"/>
    <property type="match status" value="1"/>
</dbReference>
<dbReference type="NCBIfam" id="TIGR00690">
    <property type="entry name" value="rpoZ"/>
    <property type="match status" value="1"/>
</dbReference>
<dbReference type="Proteomes" id="UP000245168">
    <property type="component" value="Unassembled WGS sequence"/>
</dbReference>
<evidence type="ECO:0000313" key="14">
    <source>
        <dbReference type="Proteomes" id="UP000245168"/>
    </source>
</evidence>
<evidence type="ECO:0000256" key="4">
    <source>
        <dbReference type="ARBA" id="ARBA00022478"/>
    </source>
</evidence>
<protein>
    <recommendedName>
        <fullName evidence="3 11">DNA-directed RNA polymerase subunit omega</fullName>
        <shortName evidence="11">RNAP omega subunit</shortName>
        <ecNumber evidence="2 11">2.7.7.6</ecNumber>
    </recommendedName>
    <alternativeName>
        <fullName evidence="9 11">RNA polymerase omega subunit</fullName>
    </alternativeName>
    <alternativeName>
        <fullName evidence="8 11">Transcriptase subunit omega</fullName>
    </alternativeName>
</protein>
<dbReference type="AlphaFoldDB" id="A0A2U2BVD8"/>
<keyword evidence="6 11" id="KW-0548">Nucleotidyltransferase</keyword>
<dbReference type="SMART" id="SM01409">
    <property type="entry name" value="RNA_pol_Rpb6"/>
    <property type="match status" value="1"/>
</dbReference>
<dbReference type="GO" id="GO:0006351">
    <property type="term" value="P:DNA-templated transcription"/>
    <property type="evidence" value="ECO:0007669"/>
    <property type="project" value="UniProtKB-UniRule"/>
</dbReference>
<evidence type="ECO:0000256" key="3">
    <source>
        <dbReference type="ARBA" id="ARBA00013725"/>
    </source>
</evidence>
<dbReference type="InterPro" id="IPR036161">
    <property type="entry name" value="RPB6/omega-like_sf"/>
</dbReference>
<accession>A0A2U2BVD8</accession>
<organism evidence="13 14">
    <name type="scientific">Marinicauda salina</name>
    <dbReference type="NCBI Taxonomy" id="2135793"/>
    <lineage>
        <taxon>Bacteria</taxon>
        <taxon>Pseudomonadati</taxon>
        <taxon>Pseudomonadota</taxon>
        <taxon>Alphaproteobacteria</taxon>
        <taxon>Maricaulales</taxon>
        <taxon>Maricaulaceae</taxon>
        <taxon>Marinicauda</taxon>
    </lineage>
</organism>
<keyword evidence="4 11" id="KW-0240">DNA-directed RNA polymerase</keyword>
<evidence type="ECO:0000256" key="11">
    <source>
        <dbReference type="HAMAP-Rule" id="MF_00366"/>
    </source>
</evidence>
<proteinExistence type="inferred from homology"/>
<dbReference type="Pfam" id="PF01192">
    <property type="entry name" value="RNA_pol_Rpb6"/>
    <property type="match status" value="1"/>
</dbReference>
<evidence type="ECO:0000256" key="2">
    <source>
        <dbReference type="ARBA" id="ARBA00012418"/>
    </source>
</evidence>
<dbReference type="OrthoDB" id="9796300at2"/>
<keyword evidence="14" id="KW-1185">Reference proteome</keyword>
<comment type="similarity">
    <text evidence="1 11">Belongs to the RNA polymerase subunit omega family.</text>
</comment>
<comment type="function">
    <text evidence="11">Promotes RNA polymerase assembly. Latches the N- and C-terminal regions of the beta' subunit thereby facilitating its interaction with the beta and alpha subunits.</text>
</comment>
<dbReference type="HAMAP" id="MF_00366">
    <property type="entry name" value="RNApol_bact_RpoZ"/>
    <property type="match status" value="1"/>
</dbReference>
<evidence type="ECO:0000256" key="12">
    <source>
        <dbReference type="SAM" id="MobiDB-lite"/>
    </source>
</evidence>
<sequence length="122" mass="13418">MARVTVEDCIEKVPNRFRLVLLSAHRSRNIAAGAPLQLDRDNDKNPVVSLREIAEDKLDLDSLAESLVTGLERVLPPEEDEEAAAEEAAKPEPAALPQPEMDEQAMLRALQSDRDGPPDGRL</sequence>
<dbReference type="GO" id="GO:0003899">
    <property type="term" value="F:DNA-directed RNA polymerase activity"/>
    <property type="evidence" value="ECO:0007669"/>
    <property type="project" value="UniProtKB-UniRule"/>
</dbReference>
<keyword evidence="7 11" id="KW-0804">Transcription</keyword>
<dbReference type="Gene3D" id="3.90.940.10">
    <property type="match status" value="1"/>
</dbReference>
<evidence type="ECO:0000256" key="6">
    <source>
        <dbReference type="ARBA" id="ARBA00022695"/>
    </source>
</evidence>
<evidence type="ECO:0000313" key="13">
    <source>
        <dbReference type="EMBL" id="PWE17957.1"/>
    </source>
</evidence>
<dbReference type="GO" id="GO:0000428">
    <property type="term" value="C:DNA-directed RNA polymerase complex"/>
    <property type="evidence" value="ECO:0007669"/>
    <property type="project" value="UniProtKB-KW"/>
</dbReference>
<dbReference type="SUPFAM" id="SSF63562">
    <property type="entry name" value="RPB6/omega subunit-like"/>
    <property type="match status" value="1"/>
</dbReference>
<reference evidence="14" key="1">
    <citation type="submission" date="2018-05" db="EMBL/GenBank/DDBJ databases">
        <authorList>
            <person name="Liu B.-T."/>
        </authorList>
    </citation>
    <scope>NUCLEOTIDE SEQUENCE [LARGE SCALE GENOMIC DNA]</scope>
    <source>
        <strain evidence="14">WD6-1</strain>
    </source>
</reference>
<keyword evidence="5 11" id="KW-0808">Transferase</keyword>
<dbReference type="EC" id="2.7.7.6" evidence="2 11"/>